<reference evidence="2 3" key="1">
    <citation type="journal article" date="2019" name="Int. J. Syst. Evol. Microbiol.">
        <title>The Global Catalogue of Microorganisms (GCM) 10K type strain sequencing project: providing services to taxonomists for standard genome sequencing and annotation.</title>
        <authorList>
            <consortium name="The Broad Institute Genomics Platform"/>
            <consortium name="The Broad Institute Genome Sequencing Center for Infectious Disease"/>
            <person name="Wu L."/>
            <person name="Ma J."/>
        </authorList>
    </citation>
    <scope>NUCLEOTIDE SEQUENCE [LARGE SCALE GENOMIC DNA]</scope>
    <source>
        <strain evidence="2 3">JCM 15478</strain>
    </source>
</reference>
<dbReference type="NCBIfam" id="TIGR03083">
    <property type="entry name" value="maleylpyruvate isomerase family mycothiol-dependent enzyme"/>
    <property type="match status" value="1"/>
</dbReference>
<dbReference type="InterPro" id="IPR024344">
    <property type="entry name" value="MDMPI_metal-binding"/>
</dbReference>
<dbReference type="SUPFAM" id="SSF109854">
    <property type="entry name" value="DinB/YfiT-like putative metalloenzymes"/>
    <property type="match status" value="1"/>
</dbReference>
<evidence type="ECO:0000259" key="1">
    <source>
        <dbReference type="Pfam" id="PF11716"/>
    </source>
</evidence>
<dbReference type="Pfam" id="PF11716">
    <property type="entry name" value="MDMPI_N"/>
    <property type="match status" value="1"/>
</dbReference>
<organism evidence="2 3">
    <name type="scientific">Streptomyces albiaxialis</name>
    <dbReference type="NCBI Taxonomy" id="329523"/>
    <lineage>
        <taxon>Bacteria</taxon>
        <taxon>Bacillati</taxon>
        <taxon>Actinomycetota</taxon>
        <taxon>Actinomycetes</taxon>
        <taxon>Kitasatosporales</taxon>
        <taxon>Streptomycetaceae</taxon>
        <taxon>Streptomyces</taxon>
    </lineage>
</organism>
<dbReference type="InterPro" id="IPR017520">
    <property type="entry name" value="CHP03086"/>
</dbReference>
<accession>A0ABN2WF94</accession>
<dbReference type="NCBIfam" id="TIGR03086">
    <property type="entry name" value="TIGR03086 family metal-binding protein"/>
    <property type="match status" value="1"/>
</dbReference>
<sequence length="236" mass="25508">MSDSRQWAGRGRAHTCRMRVPQDSDDTLFALLDDAHAGFARRVRAIGPGRWKDPTPCPDWTVTELVNHAVQGNLVYTALLGGGKAEDFLTSLDEDALGDGPEAALASFERAAASCAAALREPGALERPVDYPFGPAVGRKLLGLMVTDMTVHAWDLARAVDGDDQLPPRLVAWIAAHVEWLYDEMEESPLSPTNSFRYYAAPLPPGGDGTDPDGPQHRLLRLMGRDPGWVGATLPG</sequence>
<gene>
    <name evidence="2" type="ORF">GCM10009801_56580</name>
</gene>
<dbReference type="Gene3D" id="1.20.120.450">
    <property type="entry name" value="dinb family like domain"/>
    <property type="match status" value="1"/>
</dbReference>
<dbReference type="InterPro" id="IPR017517">
    <property type="entry name" value="Maleyloyr_isom"/>
</dbReference>
<evidence type="ECO:0000313" key="3">
    <source>
        <dbReference type="Proteomes" id="UP001500016"/>
    </source>
</evidence>
<keyword evidence="3" id="KW-1185">Reference proteome</keyword>
<protein>
    <submittedName>
        <fullName evidence="2">TIGR03086 family metal-binding protein</fullName>
    </submittedName>
</protein>
<name>A0ABN2WF94_9ACTN</name>
<dbReference type="Proteomes" id="UP001500016">
    <property type="component" value="Unassembled WGS sequence"/>
</dbReference>
<dbReference type="EMBL" id="BAAAPE010000013">
    <property type="protein sequence ID" value="GAA2091119.1"/>
    <property type="molecule type" value="Genomic_DNA"/>
</dbReference>
<dbReference type="InterPro" id="IPR034660">
    <property type="entry name" value="DinB/YfiT-like"/>
</dbReference>
<evidence type="ECO:0000313" key="2">
    <source>
        <dbReference type="EMBL" id="GAA2091119.1"/>
    </source>
</evidence>
<proteinExistence type="predicted"/>
<comment type="caution">
    <text evidence="2">The sequence shown here is derived from an EMBL/GenBank/DDBJ whole genome shotgun (WGS) entry which is preliminary data.</text>
</comment>
<feature type="domain" description="Mycothiol-dependent maleylpyruvate isomerase metal-binding" evidence="1">
    <location>
        <begin position="32"/>
        <end position="157"/>
    </location>
</feature>